<dbReference type="InterPro" id="IPR003675">
    <property type="entry name" value="Rce1/LyrA-like_dom"/>
</dbReference>
<accession>A0ABD3CT82</accession>
<dbReference type="GO" id="GO:0080120">
    <property type="term" value="P:CAAX-box protein maturation"/>
    <property type="evidence" value="ECO:0007669"/>
    <property type="project" value="UniProtKB-ARBA"/>
</dbReference>
<feature type="transmembrane region" description="Helical" evidence="1">
    <location>
        <begin position="110"/>
        <end position="129"/>
    </location>
</feature>
<protein>
    <recommendedName>
        <fullName evidence="2">CAAX prenyl protease 2/Lysostaphin resistance protein A-like domain-containing protein</fullName>
    </recommendedName>
</protein>
<dbReference type="GO" id="GO:0004175">
    <property type="term" value="F:endopeptidase activity"/>
    <property type="evidence" value="ECO:0007669"/>
    <property type="project" value="UniProtKB-ARBA"/>
</dbReference>
<keyword evidence="1" id="KW-1133">Transmembrane helix</keyword>
<evidence type="ECO:0000259" key="2">
    <source>
        <dbReference type="Pfam" id="PF02517"/>
    </source>
</evidence>
<comment type="caution">
    <text evidence="3">The sequence shown here is derived from an EMBL/GenBank/DDBJ whole genome shotgun (WGS) entry which is preliminary data.</text>
</comment>
<sequence>MNTTVMHMPLQCLFSSNLCKKDFKHVLLNCNLFASRASSFKCHFSKSDDTLDSVEGFSILKRDIQVDIGSVWSSMGFYVFSIHVPLSFGGLSVVANILHQPVLDPYLEAQAFLIHGIQTLELSIVLYLLKCPGKPQYDLQDFFHANKSSKQRSWLLTSALGFGFLLSLVFVTSYIADRLLGPKVVNNPFLEENLSSGPTTSTIACILVYCVVTPFLEEVVYRGFLLTSIASEMKWLQAVTISSIVFSAAHFSGENFLQLFVVGFVLGCSYCWTGNLSTSIVIHSLYNALILFLTYVS</sequence>
<feature type="transmembrane region" description="Helical" evidence="1">
    <location>
        <begin position="154"/>
        <end position="176"/>
    </location>
</feature>
<keyword evidence="4" id="KW-1185">Reference proteome</keyword>
<dbReference type="Proteomes" id="UP001632038">
    <property type="component" value="Unassembled WGS sequence"/>
</dbReference>
<name>A0ABD3CT82_9LAMI</name>
<dbReference type="PANTHER" id="PTHR43592">
    <property type="entry name" value="CAAX AMINO TERMINAL PROTEASE"/>
    <property type="match status" value="1"/>
</dbReference>
<organism evidence="3 4">
    <name type="scientific">Castilleja foliolosa</name>
    <dbReference type="NCBI Taxonomy" id="1961234"/>
    <lineage>
        <taxon>Eukaryota</taxon>
        <taxon>Viridiplantae</taxon>
        <taxon>Streptophyta</taxon>
        <taxon>Embryophyta</taxon>
        <taxon>Tracheophyta</taxon>
        <taxon>Spermatophyta</taxon>
        <taxon>Magnoliopsida</taxon>
        <taxon>eudicotyledons</taxon>
        <taxon>Gunneridae</taxon>
        <taxon>Pentapetalae</taxon>
        <taxon>asterids</taxon>
        <taxon>lamiids</taxon>
        <taxon>Lamiales</taxon>
        <taxon>Orobanchaceae</taxon>
        <taxon>Pedicularideae</taxon>
        <taxon>Castillejinae</taxon>
        <taxon>Castilleja</taxon>
    </lineage>
</organism>
<feature type="domain" description="CAAX prenyl protease 2/Lysostaphin resistance protein A-like" evidence="2">
    <location>
        <begin position="201"/>
        <end position="289"/>
    </location>
</feature>
<dbReference type="EMBL" id="JAVIJP010000032">
    <property type="protein sequence ID" value="KAL3632299.1"/>
    <property type="molecule type" value="Genomic_DNA"/>
</dbReference>
<feature type="transmembrane region" description="Helical" evidence="1">
    <location>
        <begin position="196"/>
        <end position="216"/>
    </location>
</feature>
<evidence type="ECO:0000256" key="1">
    <source>
        <dbReference type="SAM" id="Phobius"/>
    </source>
</evidence>
<evidence type="ECO:0000313" key="3">
    <source>
        <dbReference type="EMBL" id="KAL3632299.1"/>
    </source>
</evidence>
<evidence type="ECO:0000313" key="4">
    <source>
        <dbReference type="Proteomes" id="UP001632038"/>
    </source>
</evidence>
<dbReference type="PANTHER" id="PTHR43592:SF4">
    <property type="entry name" value="CAAX AMINO TERMINAL PROTEASE FAMILY PROTEIN"/>
    <property type="match status" value="1"/>
</dbReference>
<reference evidence="4" key="1">
    <citation type="journal article" date="2024" name="IScience">
        <title>Strigolactones Initiate the Formation of Haustorium-like Structures in Castilleja.</title>
        <authorList>
            <person name="Buerger M."/>
            <person name="Peterson D."/>
            <person name="Chory J."/>
        </authorList>
    </citation>
    <scope>NUCLEOTIDE SEQUENCE [LARGE SCALE GENOMIC DNA]</scope>
</reference>
<feature type="transmembrane region" description="Helical" evidence="1">
    <location>
        <begin position="77"/>
        <end position="98"/>
    </location>
</feature>
<dbReference type="AlphaFoldDB" id="A0ABD3CT82"/>
<gene>
    <name evidence="3" type="ORF">CASFOL_025283</name>
</gene>
<dbReference type="Pfam" id="PF02517">
    <property type="entry name" value="Rce1-like"/>
    <property type="match status" value="1"/>
</dbReference>
<keyword evidence="1" id="KW-0472">Membrane</keyword>
<keyword evidence="1" id="KW-0812">Transmembrane</keyword>
<proteinExistence type="predicted"/>
<feature type="transmembrane region" description="Helical" evidence="1">
    <location>
        <begin position="280"/>
        <end position="296"/>
    </location>
</feature>